<evidence type="ECO:0000256" key="6">
    <source>
        <dbReference type="PROSITE-ProRule" id="PRU00221"/>
    </source>
</evidence>
<feature type="region of interest" description="Disordered" evidence="7">
    <location>
        <begin position="117"/>
        <end position="143"/>
    </location>
</feature>
<dbReference type="InterPro" id="IPR022052">
    <property type="entry name" value="Histone-bd_RBBP4-like_N"/>
</dbReference>
<dbReference type="Gene3D" id="2.130.10.10">
    <property type="entry name" value="YVTN repeat-like/Quinoprotein amine dehydrogenase"/>
    <property type="match status" value="1"/>
</dbReference>
<dbReference type="EMBL" id="CP111013">
    <property type="protein sequence ID" value="WAQ96777.1"/>
    <property type="molecule type" value="Genomic_DNA"/>
</dbReference>
<feature type="region of interest" description="Disordered" evidence="7">
    <location>
        <begin position="491"/>
        <end position="515"/>
    </location>
</feature>
<dbReference type="InterPro" id="IPR020472">
    <property type="entry name" value="WD40_PAC1"/>
</dbReference>
<dbReference type="PROSITE" id="PS50082">
    <property type="entry name" value="WD_REPEATS_2"/>
    <property type="match status" value="3"/>
</dbReference>
<dbReference type="InterPro" id="IPR001680">
    <property type="entry name" value="WD40_rpt"/>
</dbReference>
<sequence>MADTENMENESDEEMEEEVQCGSDMEDEGEDEGPAKTYLPGEPLQEGEELVCDESAYVMYHQAQTGSPCLSFDVVPDNLGESRQTYPMTCYMAAGTQAQRGKTNHVIIMKMSNLNRTLKASKEGDSDSESSESEDEEEKPELETAIINHSLGAVNRIRVTRHKENTLAATWSDKGKVQIWDLMSPLMALNDPMMMSSYVKNDESKPALFTFSGHQVEGFALDWSTTSPGKLLSGDCNKNIHLWTPGEGGTWKVDQRPFSAHTSSVEDLQWSPTEDNVFASCSVDRSIRIWDSRAAPHKACMLTAADAHERDVNVIHWNRNEPFILSGGDDGVLKVWDLRQFQQGKPAALFKHHTAPITSVEWHPTDSSVFAAAGSDDQVSLWDLGVERDIDAQGPSDGEPEVPAQLLFIHQGQTDIKEIHWHRQLPGVILSTAHSGFNIFRTISVLRKIVAEIMDEAPVVVAFTMKQGRSRFCERCFLDRNFMAVDFIGPKQSSDESRQSGCRQHTRDGKAYTNDSTDACIGEGQTTILGLLGLLLKEAQLVPLHAGPAVPERMSEEI</sequence>
<dbReference type="PANTHER" id="PTHR45903:SF1">
    <property type="entry name" value="GLUTAMATE-RICH WD REPEAT-CONTAINING PROTEIN 1"/>
    <property type="match status" value="1"/>
</dbReference>
<keyword evidence="3" id="KW-0677">Repeat</keyword>
<feature type="repeat" description="WD" evidence="6">
    <location>
        <begin position="305"/>
        <end position="339"/>
    </location>
</feature>
<organism evidence="9 10">
    <name type="scientific">Mya arenaria</name>
    <name type="common">Soft-shell clam</name>
    <dbReference type="NCBI Taxonomy" id="6604"/>
    <lineage>
        <taxon>Eukaryota</taxon>
        <taxon>Metazoa</taxon>
        <taxon>Spiralia</taxon>
        <taxon>Lophotrochozoa</taxon>
        <taxon>Mollusca</taxon>
        <taxon>Bivalvia</taxon>
        <taxon>Autobranchia</taxon>
        <taxon>Heteroconchia</taxon>
        <taxon>Euheterodonta</taxon>
        <taxon>Imparidentia</taxon>
        <taxon>Neoheterodontei</taxon>
        <taxon>Myida</taxon>
        <taxon>Myoidea</taxon>
        <taxon>Myidae</taxon>
        <taxon>Mya</taxon>
    </lineage>
</organism>
<feature type="repeat" description="WD" evidence="6">
    <location>
        <begin position="350"/>
        <end position="384"/>
    </location>
</feature>
<gene>
    <name evidence="9" type="ORF">MAR_029467</name>
</gene>
<dbReference type="PROSITE" id="PS00678">
    <property type="entry name" value="WD_REPEATS_1"/>
    <property type="match status" value="1"/>
</dbReference>
<evidence type="ECO:0000256" key="3">
    <source>
        <dbReference type="ARBA" id="ARBA00022737"/>
    </source>
</evidence>
<dbReference type="Pfam" id="PF12265">
    <property type="entry name" value="CAF1C_H4-bd"/>
    <property type="match status" value="1"/>
</dbReference>
<reference evidence="9" key="1">
    <citation type="submission" date="2022-11" db="EMBL/GenBank/DDBJ databases">
        <title>Centuries of genome instability and evolution in soft-shell clam transmissible cancer (bioRxiv).</title>
        <authorList>
            <person name="Hart S.F.M."/>
            <person name="Yonemitsu M.A."/>
            <person name="Giersch R.M."/>
            <person name="Beal B.F."/>
            <person name="Arriagada G."/>
            <person name="Davis B.W."/>
            <person name="Ostrander E.A."/>
            <person name="Goff S.P."/>
            <person name="Metzger M.J."/>
        </authorList>
    </citation>
    <scope>NUCLEOTIDE SEQUENCE</scope>
    <source>
        <strain evidence="9">MELC-2E11</strain>
        <tissue evidence="9">Siphon/mantle</tissue>
    </source>
</reference>
<evidence type="ECO:0000256" key="1">
    <source>
        <dbReference type="ARBA" id="ARBA00004123"/>
    </source>
</evidence>
<feature type="region of interest" description="Disordered" evidence="7">
    <location>
        <begin position="1"/>
        <end position="40"/>
    </location>
</feature>
<name>A0ABY7DGH4_MYAAR</name>
<dbReference type="InterPro" id="IPR019775">
    <property type="entry name" value="WD40_repeat_CS"/>
</dbReference>
<accession>A0ABY7DGH4</accession>
<dbReference type="Proteomes" id="UP001164746">
    <property type="component" value="Chromosome 2"/>
</dbReference>
<dbReference type="InterPro" id="IPR051972">
    <property type="entry name" value="Glutamate-rich_WD_repeat"/>
</dbReference>
<evidence type="ECO:0000256" key="7">
    <source>
        <dbReference type="SAM" id="MobiDB-lite"/>
    </source>
</evidence>
<keyword evidence="4" id="KW-0539">Nucleus</keyword>
<dbReference type="InterPro" id="IPR015943">
    <property type="entry name" value="WD40/YVTN_repeat-like_dom_sf"/>
</dbReference>
<evidence type="ECO:0000259" key="8">
    <source>
        <dbReference type="Pfam" id="PF12265"/>
    </source>
</evidence>
<proteinExistence type="predicted"/>
<feature type="repeat" description="WD" evidence="6">
    <location>
        <begin position="258"/>
        <end position="291"/>
    </location>
</feature>
<dbReference type="Pfam" id="PF00400">
    <property type="entry name" value="WD40"/>
    <property type="match status" value="3"/>
</dbReference>
<evidence type="ECO:0000256" key="5">
    <source>
        <dbReference type="ARBA" id="ARBA00040876"/>
    </source>
</evidence>
<dbReference type="PROSITE" id="PS50294">
    <property type="entry name" value="WD_REPEATS_REGION"/>
    <property type="match status" value="3"/>
</dbReference>
<feature type="compositionally biased region" description="Acidic residues" evidence="7">
    <location>
        <begin position="126"/>
        <end position="140"/>
    </location>
</feature>
<keyword evidence="10" id="KW-1185">Reference proteome</keyword>
<dbReference type="SMART" id="SM00320">
    <property type="entry name" value="WD40"/>
    <property type="match status" value="5"/>
</dbReference>
<dbReference type="SUPFAM" id="SSF50978">
    <property type="entry name" value="WD40 repeat-like"/>
    <property type="match status" value="1"/>
</dbReference>
<protein>
    <recommendedName>
        <fullName evidence="5">Glutamate-rich WD repeat-containing protein 1</fullName>
    </recommendedName>
</protein>
<keyword evidence="2 6" id="KW-0853">WD repeat</keyword>
<dbReference type="InterPro" id="IPR036322">
    <property type="entry name" value="WD40_repeat_dom_sf"/>
</dbReference>
<evidence type="ECO:0000256" key="2">
    <source>
        <dbReference type="ARBA" id="ARBA00022574"/>
    </source>
</evidence>
<evidence type="ECO:0000313" key="10">
    <source>
        <dbReference type="Proteomes" id="UP001164746"/>
    </source>
</evidence>
<dbReference type="PRINTS" id="PR00320">
    <property type="entry name" value="GPROTEINBRPT"/>
</dbReference>
<feature type="compositionally biased region" description="Acidic residues" evidence="7">
    <location>
        <begin position="1"/>
        <end position="32"/>
    </location>
</feature>
<evidence type="ECO:0000313" key="9">
    <source>
        <dbReference type="EMBL" id="WAQ96777.1"/>
    </source>
</evidence>
<dbReference type="PANTHER" id="PTHR45903">
    <property type="entry name" value="GLUTAMATE-RICH WD REPEAT-CONTAINING PROTEIN 1"/>
    <property type="match status" value="1"/>
</dbReference>
<feature type="domain" description="Histone-binding protein RBBP4-like N-terminal" evidence="8">
    <location>
        <begin position="48"/>
        <end position="115"/>
    </location>
</feature>
<evidence type="ECO:0000256" key="4">
    <source>
        <dbReference type="ARBA" id="ARBA00023242"/>
    </source>
</evidence>
<comment type="subcellular location">
    <subcellularLocation>
        <location evidence="1">Nucleus</location>
    </subcellularLocation>
</comment>